<gene>
    <name evidence="2" type="primary">Acey_s0222.g2633</name>
    <name evidence="2" type="ORF">Y032_0222g2633</name>
</gene>
<sequence>MSTRLPWVISMMHPVTAETVLTQNYCRNTTGPGYIIKITHPAYPNLLTCPNHPLPDTSQHGPACSIEITQGRRRSAKENSGR</sequence>
<keyword evidence="3" id="KW-1185">Reference proteome</keyword>
<feature type="signal peptide" evidence="1">
    <location>
        <begin position="1"/>
        <end position="17"/>
    </location>
</feature>
<reference evidence="3" key="1">
    <citation type="journal article" date="2015" name="Nat. Genet.">
        <title>The genome and transcriptome of the zoonotic hookworm Ancylostoma ceylanicum identify infection-specific gene families.</title>
        <authorList>
            <person name="Schwarz E.M."/>
            <person name="Hu Y."/>
            <person name="Antoshechkin I."/>
            <person name="Miller M.M."/>
            <person name="Sternberg P.W."/>
            <person name="Aroian R.V."/>
        </authorList>
    </citation>
    <scope>NUCLEOTIDE SEQUENCE</scope>
    <source>
        <strain evidence="3">HY135</strain>
    </source>
</reference>
<feature type="chain" id="PRO_5001486434" description="Secreted protein" evidence="1">
    <location>
        <begin position="18"/>
        <end position="82"/>
    </location>
</feature>
<evidence type="ECO:0008006" key="4">
    <source>
        <dbReference type="Google" id="ProtNLM"/>
    </source>
</evidence>
<evidence type="ECO:0000313" key="3">
    <source>
        <dbReference type="Proteomes" id="UP000024635"/>
    </source>
</evidence>
<dbReference type="AlphaFoldDB" id="A0A016SIW0"/>
<evidence type="ECO:0000313" key="2">
    <source>
        <dbReference type="EMBL" id="EYB90259.1"/>
    </source>
</evidence>
<dbReference type="Proteomes" id="UP000024635">
    <property type="component" value="Unassembled WGS sequence"/>
</dbReference>
<accession>A0A016SIW0</accession>
<organism evidence="2 3">
    <name type="scientific">Ancylostoma ceylanicum</name>
    <dbReference type="NCBI Taxonomy" id="53326"/>
    <lineage>
        <taxon>Eukaryota</taxon>
        <taxon>Metazoa</taxon>
        <taxon>Ecdysozoa</taxon>
        <taxon>Nematoda</taxon>
        <taxon>Chromadorea</taxon>
        <taxon>Rhabditida</taxon>
        <taxon>Rhabditina</taxon>
        <taxon>Rhabditomorpha</taxon>
        <taxon>Strongyloidea</taxon>
        <taxon>Ancylostomatidae</taxon>
        <taxon>Ancylostomatinae</taxon>
        <taxon>Ancylostoma</taxon>
    </lineage>
</organism>
<keyword evidence="1" id="KW-0732">Signal</keyword>
<dbReference type="EMBL" id="JARK01001558">
    <property type="protein sequence ID" value="EYB90259.1"/>
    <property type="molecule type" value="Genomic_DNA"/>
</dbReference>
<name>A0A016SIW0_9BILA</name>
<evidence type="ECO:0000256" key="1">
    <source>
        <dbReference type="SAM" id="SignalP"/>
    </source>
</evidence>
<comment type="caution">
    <text evidence="2">The sequence shown here is derived from an EMBL/GenBank/DDBJ whole genome shotgun (WGS) entry which is preliminary data.</text>
</comment>
<proteinExistence type="predicted"/>
<protein>
    <recommendedName>
        <fullName evidence="4">Secreted protein</fullName>
    </recommendedName>
</protein>